<reference evidence="1" key="1">
    <citation type="submission" date="2014-09" db="EMBL/GenBank/DDBJ databases">
        <authorList>
            <person name="Magalhaes I.L.F."/>
            <person name="Oliveira U."/>
            <person name="Santos F.R."/>
            <person name="Vidigal T.H.D.A."/>
            <person name="Brescovit A.D."/>
            <person name="Santos A.J."/>
        </authorList>
    </citation>
    <scope>NUCLEOTIDE SEQUENCE</scope>
    <source>
        <tissue evidence="1">Shoot tissue taken approximately 20 cm above the soil surface</tissue>
    </source>
</reference>
<dbReference type="AlphaFoldDB" id="A0A0A9CEJ4"/>
<protein>
    <submittedName>
        <fullName evidence="1">Uncharacterized protein</fullName>
    </submittedName>
</protein>
<dbReference type="EMBL" id="GBRH01227968">
    <property type="protein sequence ID" value="JAD69927.1"/>
    <property type="molecule type" value="Transcribed_RNA"/>
</dbReference>
<sequence>MTCILDRKENQIDNVLLSTYFPKPNMTNRRLCCDYVKPNI</sequence>
<organism evidence="1">
    <name type="scientific">Arundo donax</name>
    <name type="common">Giant reed</name>
    <name type="synonym">Donax arundinaceus</name>
    <dbReference type="NCBI Taxonomy" id="35708"/>
    <lineage>
        <taxon>Eukaryota</taxon>
        <taxon>Viridiplantae</taxon>
        <taxon>Streptophyta</taxon>
        <taxon>Embryophyta</taxon>
        <taxon>Tracheophyta</taxon>
        <taxon>Spermatophyta</taxon>
        <taxon>Magnoliopsida</taxon>
        <taxon>Liliopsida</taxon>
        <taxon>Poales</taxon>
        <taxon>Poaceae</taxon>
        <taxon>PACMAD clade</taxon>
        <taxon>Arundinoideae</taxon>
        <taxon>Arundineae</taxon>
        <taxon>Arundo</taxon>
    </lineage>
</organism>
<accession>A0A0A9CEJ4</accession>
<name>A0A0A9CEJ4_ARUDO</name>
<reference evidence="1" key="2">
    <citation type="journal article" date="2015" name="Data Brief">
        <title>Shoot transcriptome of the giant reed, Arundo donax.</title>
        <authorList>
            <person name="Barrero R.A."/>
            <person name="Guerrero F.D."/>
            <person name="Moolhuijzen P."/>
            <person name="Goolsby J.A."/>
            <person name="Tidwell J."/>
            <person name="Bellgard S.E."/>
            <person name="Bellgard M.I."/>
        </authorList>
    </citation>
    <scope>NUCLEOTIDE SEQUENCE</scope>
    <source>
        <tissue evidence="1">Shoot tissue taken approximately 20 cm above the soil surface</tissue>
    </source>
</reference>
<proteinExistence type="predicted"/>
<evidence type="ECO:0000313" key="1">
    <source>
        <dbReference type="EMBL" id="JAD69927.1"/>
    </source>
</evidence>